<protein>
    <submittedName>
        <fullName evidence="2">Uncharacterized protein</fullName>
    </submittedName>
</protein>
<evidence type="ECO:0000256" key="1">
    <source>
        <dbReference type="SAM" id="MobiDB-lite"/>
    </source>
</evidence>
<gene>
    <name evidence="2" type="ORF">Cflav_PD4618</name>
</gene>
<evidence type="ECO:0000313" key="3">
    <source>
        <dbReference type="Proteomes" id="UP000003688"/>
    </source>
</evidence>
<dbReference type="STRING" id="320771.Cflav_PD4618"/>
<dbReference type="RefSeq" id="WP_007414112.1">
    <property type="nucleotide sequence ID" value="NZ_ABOX02000007.1"/>
</dbReference>
<evidence type="ECO:0000313" key="2">
    <source>
        <dbReference type="EMBL" id="EEF61955.1"/>
    </source>
</evidence>
<name>B9XE64_PEDPL</name>
<proteinExistence type="predicted"/>
<sequence precursor="true">MKKSTMVTLVLSGALISGCNNQSNQTSGGDWDYADQSVTNNTYVAGRGYYHAPYHAWYEYPYNYYRPGYGYYYGGLWNPARNESTVVYSKPGYSGSSGSSSHFSSSSSHSSSSISRGGFGHSGSSSS</sequence>
<feature type="compositionally biased region" description="Low complexity" evidence="1">
    <location>
        <begin position="94"/>
        <end position="127"/>
    </location>
</feature>
<comment type="caution">
    <text evidence="2">The sequence shown here is derived from an EMBL/GenBank/DDBJ whole genome shotgun (WGS) entry which is preliminary data.</text>
</comment>
<dbReference type="AlphaFoldDB" id="B9XE64"/>
<keyword evidence="3" id="KW-1185">Reference proteome</keyword>
<dbReference type="PROSITE" id="PS51257">
    <property type="entry name" value="PROKAR_LIPOPROTEIN"/>
    <property type="match status" value="1"/>
</dbReference>
<reference evidence="2 3" key="1">
    <citation type="journal article" date="2011" name="J. Bacteriol.">
        <title>Genome sequence of 'Pedosphaera parvula' Ellin514, an aerobic Verrucomicrobial isolate from pasture soil.</title>
        <authorList>
            <person name="Kant R."/>
            <person name="van Passel M.W."/>
            <person name="Sangwan P."/>
            <person name="Palva A."/>
            <person name="Lucas S."/>
            <person name="Copeland A."/>
            <person name="Lapidus A."/>
            <person name="Glavina Del Rio T."/>
            <person name="Dalin E."/>
            <person name="Tice H."/>
            <person name="Bruce D."/>
            <person name="Goodwin L."/>
            <person name="Pitluck S."/>
            <person name="Chertkov O."/>
            <person name="Larimer F.W."/>
            <person name="Land M.L."/>
            <person name="Hauser L."/>
            <person name="Brettin T.S."/>
            <person name="Detter J.C."/>
            <person name="Han S."/>
            <person name="de Vos W.M."/>
            <person name="Janssen P.H."/>
            <person name="Smidt H."/>
        </authorList>
    </citation>
    <scope>NUCLEOTIDE SEQUENCE [LARGE SCALE GENOMIC DNA]</scope>
    <source>
        <strain evidence="2 3">Ellin514</strain>
    </source>
</reference>
<accession>B9XE64</accession>
<dbReference type="Proteomes" id="UP000003688">
    <property type="component" value="Unassembled WGS sequence"/>
</dbReference>
<feature type="region of interest" description="Disordered" evidence="1">
    <location>
        <begin position="88"/>
        <end position="127"/>
    </location>
</feature>
<organism evidence="2 3">
    <name type="scientific">Pedosphaera parvula (strain Ellin514)</name>
    <dbReference type="NCBI Taxonomy" id="320771"/>
    <lineage>
        <taxon>Bacteria</taxon>
        <taxon>Pseudomonadati</taxon>
        <taxon>Verrucomicrobiota</taxon>
        <taxon>Pedosphaerae</taxon>
        <taxon>Pedosphaerales</taxon>
        <taxon>Pedosphaeraceae</taxon>
        <taxon>Pedosphaera</taxon>
    </lineage>
</organism>
<dbReference type="EMBL" id="ABOX02000007">
    <property type="protein sequence ID" value="EEF61955.1"/>
    <property type="molecule type" value="Genomic_DNA"/>
</dbReference>